<proteinExistence type="predicted"/>
<protein>
    <submittedName>
        <fullName evidence="1">NEDD8-conjugating enzyme UBE2F isoform X4</fullName>
    </submittedName>
</protein>
<dbReference type="EMBL" id="DQIR01083289">
    <property type="protein sequence ID" value="HDA38765.1"/>
    <property type="molecule type" value="Transcribed_RNA"/>
</dbReference>
<sequence length="104" mass="10959">MHGSSHLPRALVERCCLRTRGPGLGEPGGGRGARRGGGSPCAWAGGALPTCPARRGPRLSSGEALDVVLHLAAEVLLVPQVMLCSLDVQWVIKIQKILKERNST</sequence>
<dbReference type="EMBL" id="DQIR01082086">
    <property type="protein sequence ID" value="HDA37562.1"/>
    <property type="molecule type" value="Transcribed_RNA"/>
</dbReference>
<reference evidence="1" key="1">
    <citation type="journal article" date="2019" name="PeerJ">
        <title>Genes of the pig, Sus scrofa, reconstructed with EvidentialGene.</title>
        <authorList>
            <person name="Gilbert D.G."/>
        </authorList>
    </citation>
    <scope>NUCLEOTIDE SEQUENCE</scope>
</reference>
<name>A0A480IQ25_PIG</name>
<dbReference type="AlphaFoldDB" id="A0A480IQ25"/>
<evidence type="ECO:0000313" key="1">
    <source>
        <dbReference type="EMBL" id="HDA38765.1"/>
    </source>
</evidence>
<organism evidence="1">
    <name type="scientific">Sus scrofa</name>
    <name type="common">Pig</name>
    <dbReference type="NCBI Taxonomy" id="9823"/>
    <lineage>
        <taxon>Eukaryota</taxon>
        <taxon>Metazoa</taxon>
        <taxon>Chordata</taxon>
        <taxon>Craniata</taxon>
        <taxon>Vertebrata</taxon>
        <taxon>Euteleostomi</taxon>
        <taxon>Mammalia</taxon>
        <taxon>Eutheria</taxon>
        <taxon>Laurasiatheria</taxon>
        <taxon>Artiodactyla</taxon>
        <taxon>Suina</taxon>
        <taxon>Suidae</taxon>
        <taxon>Sus</taxon>
    </lineage>
</organism>
<accession>A0A480IQ25</accession>